<dbReference type="PROSITE" id="PS00062">
    <property type="entry name" value="ALDOKETO_REDUCTASE_2"/>
    <property type="match status" value="1"/>
</dbReference>
<protein>
    <submittedName>
        <fullName evidence="8">2,5-diketo-D-gluconic acid reductase</fullName>
    </submittedName>
</protein>
<evidence type="ECO:0000256" key="2">
    <source>
        <dbReference type="ARBA" id="ARBA00022857"/>
    </source>
</evidence>
<gene>
    <name evidence="8" type="ORF">CKF54_06860</name>
</gene>
<dbReference type="EMBL" id="NRHC01000100">
    <property type="protein sequence ID" value="RIY31337.1"/>
    <property type="molecule type" value="Genomic_DNA"/>
</dbReference>
<evidence type="ECO:0000313" key="9">
    <source>
        <dbReference type="Proteomes" id="UP000265691"/>
    </source>
</evidence>
<dbReference type="RefSeq" id="WP_119525619.1">
    <property type="nucleotide sequence ID" value="NZ_NRHC01000100.1"/>
</dbReference>
<evidence type="ECO:0000256" key="3">
    <source>
        <dbReference type="ARBA" id="ARBA00023002"/>
    </source>
</evidence>
<name>A0A3A1Y591_9GAMM</name>
<dbReference type="SUPFAM" id="SSF51430">
    <property type="entry name" value="NAD(P)-linked oxidoreductase"/>
    <property type="match status" value="1"/>
</dbReference>
<comment type="caution">
    <text evidence="8">The sequence shown here is derived from an EMBL/GenBank/DDBJ whole genome shotgun (WGS) entry which is preliminary data.</text>
</comment>
<evidence type="ECO:0000256" key="4">
    <source>
        <dbReference type="PIRSR" id="PIRSR000097-1"/>
    </source>
</evidence>
<dbReference type="InterPro" id="IPR018170">
    <property type="entry name" value="Aldo/ket_reductase_CS"/>
</dbReference>
<organism evidence="8 9">
    <name type="scientific">Psittacicella hinzii</name>
    <dbReference type="NCBI Taxonomy" id="2028575"/>
    <lineage>
        <taxon>Bacteria</taxon>
        <taxon>Pseudomonadati</taxon>
        <taxon>Pseudomonadota</taxon>
        <taxon>Gammaproteobacteria</taxon>
        <taxon>Pasteurellales</taxon>
        <taxon>Psittacicellaceae</taxon>
        <taxon>Psittacicella</taxon>
    </lineage>
</organism>
<dbReference type="Proteomes" id="UP000265691">
    <property type="component" value="Unassembled WGS sequence"/>
</dbReference>
<dbReference type="Pfam" id="PF00248">
    <property type="entry name" value="Aldo_ket_red"/>
    <property type="match status" value="1"/>
</dbReference>
<dbReference type="PANTHER" id="PTHR43827">
    <property type="entry name" value="2,5-DIKETO-D-GLUCONIC ACID REDUCTASE"/>
    <property type="match status" value="1"/>
</dbReference>
<feature type="site" description="Lowers pKa of active site Tyr" evidence="6">
    <location>
        <position position="74"/>
    </location>
</feature>
<sequence length="285" mass="31937">MTNIKLNNGVEMPLVGLGVYKMNDAKECERAIITAIEAGYRHIDTATLYGNEKAVGRAIKNCGIPREELFITTKLWVHDTTEARAPKAFAQSMADLGLDYLDLYLLHTPLNDSFGAWRALEKLHANGDIRAIGVSNFEPAILQNLILGNQVVPAVNQIELHPFYQQQASVEFHRQHGIVTESWSSFARGKNDLFTNPLLEKIAANHHVTVSQVVLRWLIQQDIAVIPKSVNPERLKVNFDLFSFSLTPEEMQLIASMDEGVSLFANRADPQSVVNSFNRYPDPEI</sequence>
<feature type="binding site" evidence="5">
    <location>
        <position position="107"/>
    </location>
    <ligand>
        <name>substrate</name>
    </ligand>
</feature>
<dbReference type="PANTHER" id="PTHR43827:SF3">
    <property type="entry name" value="NADP-DEPENDENT OXIDOREDUCTASE DOMAIN-CONTAINING PROTEIN"/>
    <property type="match status" value="1"/>
</dbReference>
<dbReference type="InterPro" id="IPR020471">
    <property type="entry name" value="AKR"/>
</dbReference>
<dbReference type="PIRSF" id="PIRSF000097">
    <property type="entry name" value="AKR"/>
    <property type="match status" value="1"/>
</dbReference>
<keyword evidence="9" id="KW-1185">Reference proteome</keyword>
<dbReference type="GO" id="GO:0016616">
    <property type="term" value="F:oxidoreductase activity, acting on the CH-OH group of donors, NAD or NADP as acceptor"/>
    <property type="evidence" value="ECO:0007669"/>
    <property type="project" value="UniProtKB-ARBA"/>
</dbReference>
<dbReference type="FunFam" id="3.20.20.100:FF:000015">
    <property type="entry name" value="Oxidoreductase, aldo/keto reductase family"/>
    <property type="match status" value="1"/>
</dbReference>
<dbReference type="OrthoDB" id="9804790at2"/>
<keyword evidence="2" id="KW-0521">NADP</keyword>
<dbReference type="InterPro" id="IPR036812">
    <property type="entry name" value="NAD(P)_OxRdtase_dom_sf"/>
</dbReference>
<feature type="active site" description="Proton donor" evidence="4">
    <location>
        <position position="49"/>
    </location>
</feature>
<accession>A0A3A1Y591</accession>
<reference evidence="8 9" key="1">
    <citation type="submission" date="2017-08" db="EMBL/GenBank/DDBJ databases">
        <title>Reclassification of Bisgaard taxon 37 and 44.</title>
        <authorList>
            <person name="Christensen H."/>
        </authorList>
    </citation>
    <scope>NUCLEOTIDE SEQUENCE [LARGE SCALE GENOMIC DNA]</scope>
    <source>
        <strain evidence="8 9">B96_3</strain>
    </source>
</reference>
<comment type="similarity">
    <text evidence="1">Belongs to the aldo/keto reductase family.</text>
</comment>
<dbReference type="PROSITE" id="PS00798">
    <property type="entry name" value="ALDOKETO_REDUCTASE_1"/>
    <property type="match status" value="1"/>
</dbReference>
<dbReference type="AlphaFoldDB" id="A0A3A1Y591"/>
<proteinExistence type="inferred from homology"/>
<feature type="domain" description="NADP-dependent oxidoreductase" evidence="7">
    <location>
        <begin position="21"/>
        <end position="258"/>
    </location>
</feature>
<dbReference type="PRINTS" id="PR00069">
    <property type="entry name" value="ALDKETRDTASE"/>
</dbReference>
<keyword evidence="3" id="KW-0560">Oxidoreductase</keyword>
<evidence type="ECO:0000256" key="5">
    <source>
        <dbReference type="PIRSR" id="PIRSR000097-2"/>
    </source>
</evidence>
<dbReference type="Gene3D" id="3.20.20.100">
    <property type="entry name" value="NADP-dependent oxidoreductase domain"/>
    <property type="match status" value="1"/>
</dbReference>
<dbReference type="InterPro" id="IPR023210">
    <property type="entry name" value="NADP_OxRdtase_dom"/>
</dbReference>
<evidence type="ECO:0000256" key="6">
    <source>
        <dbReference type="PIRSR" id="PIRSR000097-3"/>
    </source>
</evidence>
<evidence type="ECO:0000256" key="1">
    <source>
        <dbReference type="ARBA" id="ARBA00007905"/>
    </source>
</evidence>
<evidence type="ECO:0000259" key="7">
    <source>
        <dbReference type="Pfam" id="PF00248"/>
    </source>
</evidence>
<evidence type="ECO:0000313" key="8">
    <source>
        <dbReference type="EMBL" id="RIY31337.1"/>
    </source>
</evidence>